<keyword evidence="3" id="KW-1185">Reference proteome</keyword>
<evidence type="ECO:0000313" key="3">
    <source>
        <dbReference type="Proteomes" id="UP001627408"/>
    </source>
</evidence>
<feature type="chain" id="PRO_5046560177" evidence="1">
    <location>
        <begin position="20"/>
        <end position="102"/>
    </location>
</feature>
<sequence length="102" mass="10565">MRSLMITASLCLAATAASAGSDYEPVSKSNIQLSNGCVYAPSTSGQANAWSLQAARNGAAASCAFTVYTMPSFVAQARTSIISFAPTPAIALQPEYHVGVFR</sequence>
<proteinExistence type="predicted"/>
<evidence type="ECO:0000256" key="1">
    <source>
        <dbReference type="SAM" id="SignalP"/>
    </source>
</evidence>
<comment type="caution">
    <text evidence="2">The sequence shown here is derived from an EMBL/GenBank/DDBJ whole genome shotgun (WGS) entry which is preliminary data.</text>
</comment>
<gene>
    <name evidence="2" type="ORF">ACERZ8_15595</name>
</gene>
<organism evidence="2 3">
    <name type="scientific">Tateyamaria armeniaca</name>
    <dbReference type="NCBI Taxonomy" id="2518930"/>
    <lineage>
        <taxon>Bacteria</taxon>
        <taxon>Pseudomonadati</taxon>
        <taxon>Pseudomonadota</taxon>
        <taxon>Alphaproteobacteria</taxon>
        <taxon>Rhodobacterales</taxon>
        <taxon>Roseobacteraceae</taxon>
        <taxon>Tateyamaria</taxon>
    </lineage>
</organism>
<protein>
    <submittedName>
        <fullName evidence="2">Uncharacterized protein</fullName>
    </submittedName>
</protein>
<keyword evidence="1" id="KW-0732">Signal</keyword>
<accession>A0ABW8V002</accession>
<name>A0ABW8V002_9RHOB</name>
<dbReference type="Proteomes" id="UP001627408">
    <property type="component" value="Unassembled WGS sequence"/>
</dbReference>
<reference evidence="2 3" key="1">
    <citation type="submission" date="2024-08" db="EMBL/GenBank/DDBJ databases">
        <title>Tateyamaria sp. nov., isolated from marine algae.</title>
        <authorList>
            <person name="Choi B.J."/>
            <person name="Kim J.M."/>
            <person name="Lee J.K."/>
            <person name="Choi D.G."/>
            <person name="Bayburt H."/>
            <person name="Baek J.H."/>
            <person name="Han D.M."/>
            <person name="Jeon C.O."/>
        </authorList>
    </citation>
    <scope>NUCLEOTIDE SEQUENCE [LARGE SCALE GENOMIC DNA]</scope>
    <source>
        <strain evidence="2 3">KMU-156</strain>
    </source>
</reference>
<dbReference type="RefSeq" id="WP_407593062.1">
    <property type="nucleotide sequence ID" value="NZ_JBHDIY010000002.1"/>
</dbReference>
<dbReference type="EMBL" id="JBHDIY010000002">
    <property type="protein sequence ID" value="MFL4471234.1"/>
    <property type="molecule type" value="Genomic_DNA"/>
</dbReference>
<evidence type="ECO:0000313" key="2">
    <source>
        <dbReference type="EMBL" id="MFL4471234.1"/>
    </source>
</evidence>
<feature type="signal peptide" evidence="1">
    <location>
        <begin position="1"/>
        <end position="19"/>
    </location>
</feature>